<comment type="caution">
    <text evidence="4">The sequence shown here is derived from an EMBL/GenBank/DDBJ whole genome shotgun (WGS) entry which is preliminary data.</text>
</comment>
<accession>A0A7C4W014</accession>
<proteinExistence type="predicted"/>
<dbReference type="PROSITE" id="PS50005">
    <property type="entry name" value="TPR"/>
    <property type="match status" value="1"/>
</dbReference>
<protein>
    <submittedName>
        <fullName evidence="4">Tetratricopeptide repeat protein</fullName>
    </submittedName>
</protein>
<feature type="repeat" description="TPR" evidence="3">
    <location>
        <begin position="159"/>
        <end position="192"/>
    </location>
</feature>
<evidence type="ECO:0000313" key="4">
    <source>
        <dbReference type="EMBL" id="HGU34434.1"/>
    </source>
</evidence>
<dbReference type="InterPro" id="IPR011990">
    <property type="entry name" value="TPR-like_helical_dom_sf"/>
</dbReference>
<dbReference type="Pfam" id="PF13181">
    <property type="entry name" value="TPR_8"/>
    <property type="match status" value="1"/>
</dbReference>
<dbReference type="InterPro" id="IPR052346">
    <property type="entry name" value="O-mannosyl-transferase_TMTC"/>
</dbReference>
<dbReference type="PANTHER" id="PTHR44227">
    <property type="match status" value="1"/>
</dbReference>
<evidence type="ECO:0000256" key="2">
    <source>
        <dbReference type="ARBA" id="ARBA00022803"/>
    </source>
</evidence>
<name>A0A7C4W014_9BACT</name>
<dbReference type="SUPFAM" id="SSF48452">
    <property type="entry name" value="TPR-like"/>
    <property type="match status" value="1"/>
</dbReference>
<evidence type="ECO:0000256" key="1">
    <source>
        <dbReference type="ARBA" id="ARBA00022737"/>
    </source>
</evidence>
<dbReference type="Pfam" id="PF13176">
    <property type="entry name" value="TPR_7"/>
    <property type="match status" value="1"/>
</dbReference>
<dbReference type="PANTHER" id="PTHR44227:SF3">
    <property type="entry name" value="PROTEIN O-MANNOSYL-TRANSFERASE TMTC4"/>
    <property type="match status" value="1"/>
</dbReference>
<dbReference type="SMART" id="SM00028">
    <property type="entry name" value="TPR"/>
    <property type="match status" value="4"/>
</dbReference>
<organism evidence="4">
    <name type="scientific">Desulfatirhabdium butyrativorans</name>
    <dbReference type="NCBI Taxonomy" id="340467"/>
    <lineage>
        <taxon>Bacteria</taxon>
        <taxon>Pseudomonadati</taxon>
        <taxon>Thermodesulfobacteriota</taxon>
        <taxon>Desulfobacteria</taxon>
        <taxon>Desulfobacterales</taxon>
        <taxon>Desulfatirhabdiaceae</taxon>
        <taxon>Desulfatirhabdium</taxon>
    </lineage>
</organism>
<keyword evidence="1" id="KW-0677">Repeat</keyword>
<gene>
    <name evidence="4" type="ORF">ENS29_16545</name>
</gene>
<dbReference type="EMBL" id="DSUH01000378">
    <property type="protein sequence ID" value="HGU34434.1"/>
    <property type="molecule type" value="Genomic_DNA"/>
</dbReference>
<reference evidence="4" key="1">
    <citation type="journal article" date="2020" name="mSystems">
        <title>Genome- and Community-Level Interaction Insights into Carbon Utilization and Element Cycling Functions of Hydrothermarchaeota in Hydrothermal Sediment.</title>
        <authorList>
            <person name="Zhou Z."/>
            <person name="Liu Y."/>
            <person name="Xu W."/>
            <person name="Pan J."/>
            <person name="Luo Z.H."/>
            <person name="Li M."/>
        </authorList>
    </citation>
    <scope>NUCLEOTIDE SEQUENCE [LARGE SCALE GENOMIC DNA]</scope>
    <source>
        <strain evidence="4">SpSt-477</strain>
    </source>
</reference>
<sequence length="538" mass="62931">MHIRLFVDRSAVYLICFFVLLCADSFGQEPSLPKYSSRYSIKPVIFMAQVDTASSDPLQAAFSKAMQAIKSGDDQAALSAMLQAIAIEPFNLEYQYLLGNIYSRLNRLEEAENIYTALLRTEQDQFRKCYFDLSDISLKRHDETSALAFLEKAKSVDPGRALYESGLVFMRLKQFERAISSFNEAIVLKPKLAYECQVQKAHAYTRLQEPSKAKDILKELLAMDLPPERREEVSRLYEELESAQRAERPWYFSINVGVQYDDNVFQQPLEQINVSPSTQGTKDKSDVAYLTTLYGKYDFWKSGPWKSGFSYMHYQLFYQKLTENNLLGARPALYLEYGTNSFFASAEYTYSRYWVDNEPRVDIHAIYPRFLWVHNNRFRSEMNGGIERRLYLDNTPDDLHSFVGITEYWMFNKGMSHVRVGYMFDYDDFTPKERSDIIGNRFSTGVNFPLYKDKCFFDIEGIYQIRHYQFDPNIDSDEKRNDDEFHINVQLYGHLSKHLDIRLGYYQTWNDSDITNSLGIDPYHFQRGVSLIILSYIF</sequence>
<dbReference type="Gene3D" id="1.25.40.10">
    <property type="entry name" value="Tetratricopeptide repeat domain"/>
    <property type="match status" value="2"/>
</dbReference>
<dbReference type="InterPro" id="IPR019734">
    <property type="entry name" value="TPR_rpt"/>
</dbReference>
<keyword evidence="2 3" id="KW-0802">TPR repeat</keyword>
<evidence type="ECO:0000256" key="3">
    <source>
        <dbReference type="PROSITE-ProRule" id="PRU00339"/>
    </source>
</evidence>
<dbReference type="AlphaFoldDB" id="A0A7C4W014"/>